<name>A0A4U1CKE9_9SPHI</name>
<evidence type="ECO:0000313" key="3">
    <source>
        <dbReference type="Proteomes" id="UP000307244"/>
    </source>
</evidence>
<protein>
    <recommendedName>
        <fullName evidence="4">DUF4374 domain-containing protein</fullName>
    </recommendedName>
</protein>
<keyword evidence="3" id="KW-1185">Reference proteome</keyword>
<dbReference type="PROSITE" id="PS51257">
    <property type="entry name" value="PROKAR_LIPOPROTEIN"/>
    <property type="match status" value="1"/>
</dbReference>
<dbReference type="AlphaFoldDB" id="A0A4U1CKE9"/>
<dbReference type="RefSeq" id="WP_136835787.1">
    <property type="nucleotide sequence ID" value="NZ_SWBQ01000002.1"/>
</dbReference>
<gene>
    <name evidence="2" type="ORF">FA047_09490</name>
</gene>
<evidence type="ECO:0000256" key="1">
    <source>
        <dbReference type="SAM" id="MobiDB-lite"/>
    </source>
</evidence>
<organism evidence="2 3">
    <name type="scientific">Pedobacter frigoris</name>
    <dbReference type="NCBI Taxonomy" id="2571272"/>
    <lineage>
        <taxon>Bacteria</taxon>
        <taxon>Pseudomonadati</taxon>
        <taxon>Bacteroidota</taxon>
        <taxon>Sphingobacteriia</taxon>
        <taxon>Sphingobacteriales</taxon>
        <taxon>Sphingobacteriaceae</taxon>
        <taxon>Pedobacter</taxon>
    </lineage>
</organism>
<evidence type="ECO:0008006" key="4">
    <source>
        <dbReference type="Google" id="ProtNLM"/>
    </source>
</evidence>
<reference evidence="2 3" key="1">
    <citation type="submission" date="2019-04" db="EMBL/GenBank/DDBJ databases">
        <title>Pedobacter sp. RP-3-15 sp. nov., isolated from Arctic soil.</title>
        <authorList>
            <person name="Dahal R.H."/>
            <person name="Kim D.-U."/>
        </authorList>
    </citation>
    <scope>NUCLEOTIDE SEQUENCE [LARGE SCALE GENOMIC DNA]</scope>
    <source>
        <strain evidence="2 3">RP-3-15</strain>
    </source>
</reference>
<accession>A0A4U1CKE9</accession>
<evidence type="ECO:0000313" key="2">
    <source>
        <dbReference type="EMBL" id="TKC07469.1"/>
    </source>
</evidence>
<comment type="caution">
    <text evidence="2">The sequence shown here is derived from an EMBL/GenBank/DDBJ whole genome shotgun (WGS) entry which is preliminary data.</text>
</comment>
<dbReference type="Proteomes" id="UP000307244">
    <property type="component" value="Unassembled WGS sequence"/>
</dbReference>
<feature type="region of interest" description="Disordered" evidence="1">
    <location>
        <begin position="21"/>
        <end position="42"/>
    </location>
</feature>
<proteinExistence type="predicted"/>
<dbReference type="OrthoDB" id="697364at2"/>
<sequence>MKQILIYTMLIALSLSSCKKNPKPVDPETIPPIENGGGTGDGTETIPATADIYLLGTKYVGYAGNYALWAERTLKENFTDYSLEGSGLEGIFIQENSGTKTVHFFGSKLFTQTRSRITYFNKKNYATLADQLNLGLSSSFTEAFIAHTTFNKSAYLLAAATATDLADKRYYYKINRNGTPTVHHLLPNKDYKFIAASNAGVYLSHTYDARLFWTDIAMYRDNNSLGNYRLEIQDFSYINPMDMVMVNDHTAAFICSARYDPTGATEYLYVTVNINTKASQSQRLGFPSNFSMGTMLVKDNNVLLFGNVAGDKAAQYYQLNGQGASFTLKKILLETNGTSSYSTNGIFDSGTNIFVSGTEGNTSVYWKDGKLVKLQNNSATSVIMHDIRN</sequence>
<dbReference type="EMBL" id="SWBQ01000002">
    <property type="protein sequence ID" value="TKC07469.1"/>
    <property type="molecule type" value="Genomic_DNA"/>
</dbReference>